<gene>
    <name evidence="2" type="ORF">GCM10023184_04210</name>
</gene>
<keyword evidence="3" id="KW-1185">Reference proteome</keyword>
<protein>
    <submittedName>
        <fullName evidence="2">Class I SAM-dependent methyltransferase</fullName>
    </submittedName>
</protein>
<dbReference type="Pfam" id="PF13649">
    <property type="entry name" value="Methyltransf_25"/>
    <property type="match status" value="1"/>
</dbReference>
<evidence type="ECO:0000259" key="1">
    <source>
        <dbReference type="Pfam" id="PF13649"/>
    </source>
</evidence>
<dbReference type="InterPro" id="IPR029063">
    <property type="entry name" value="SAM-dependent_MTases_sf"/>
</dbReference>
<comment type="caution">
    <text evidence="2">The sequence shown here is derived from an EMBL/GenBank/DDBJ whole genome shotgun (WGS) entry which is preliminary data.</text>
</comment>
<dbReference type="InterPro" id="IPR041698">
    <property type="entry name" value="Methyltransf_25"/>
</dbReference>
<feature type="domain" description="Methyltransferase" evidence="1">
    <location>
        <begin position="63"/>
        <end position="159"/>
    </location>
</feature>
<organism evidence="2 3">
    <name type="scientific">Flaviaesturariibacter amylovorans</name>
    <dbReference type="NCBI Taxonomy" id="1084520"/>
    <lineage>
        <taxon>Bacteria</taxon>
        <taxon>Pseudomonadati</taxon>
        <taxon>Bacteroidota</taxon>
        <taxon>Chitinophagia</taxon>
        <taxon>Chitinophagales</taxon>
        <taxon>Chitinophagaceae</taxon>
        <taxon>Flaviaestuariibacter</taxon>
    </lineage>
</organism>
<keyword evidence="2" id="KW-0808">Transferase</keyword>
<dbReference type="Gene3D" id="3.40.50.150">
    <property type="entry name" value="Vaccinia Virus protein VP39"/>
    <property type="match status" value="1"/>
</dbReference>
<dbReference type="CDD" id="cd02440">
    <property type="entry name" value="AdoMet_MTases"/>
    <property type="match status" value="1"/>
</dbReference>
<proteinExistence type="predicted"/>
<dbReference type="GO" id="GO:0008168">
    <property type="term" value="F:methyltransferase activity"/>
    <property type="evidence" value="ECO:0007669"/>
    <property type="project" value="UniProtKB-KW"/>
</dbReference>
<evidence type="ECO:0000313" key="3">
    <source>
        <dbReference type="Proteomes" id="UP001501725"/>
    </source>
</evidence>
<dbReference type="Proteomes" id="UP001501725">
    <property type="component" value="Unassembled WGS sequence"/>
</dbReference>
<dbReference type="RefSeq" id="WP_345252989.1">
    <property type="nucleotide sequence ID" value="NZ_BAABGY010000001.1"/>
</dbReference>
<keyword evidence="2" id="KW-0489">Methyltransferase</keyword>
<evidence type="ECO:0000313" key="2">
    <source>
        <dbReference type="EMBL" id="GAA4319464.1"/>
    </source>
</evidence>
<reference evidence="3" key="1">
    <citation type="journal article" date="2019" name="Int. J. Syst. Evol. Microbiol.">
        <title>The Global Catalogue of Microorganisms (GCM) 10K type strain sequencing project: providing services to taxonomists for standard genome sequencing and annotation.</title>
        <authorList>
            <consortium name="The Broad Institute Genomics Platform"/>
            <consortium name="The Broad Institute Genome Sequencing Center for Infectious Disease"/>
            <person name="Wu L."/>
            <person name="Ma J."/>
        </authorList>
    </citation>
    <scope>NUCLEOTIDE SEQUENCE [LARGE SCALE GENOMIC DNA]</scope>
    <source>
        <strain evidence="3">JCM 17919</strain>
    </source>
</reference>
<dbReference type="GO" id="GO:0032259">
    <property type="term" value="P:methylation"/>
    <property type="evidence" value="ECO:0007669"/>
    <property type="project" value="UniProtKB-KW"/>
</dbReference>
<name>A0ABP8G8J1_9BACT</name>
<dbReference type="SUPFAM" id="SSF53335">
    <property type="entry name" value="S-adenosyl-L-methionine-dependent methyltransferases"/>
    <property type="match status" value="1"/>
</dbReference>
<sequence>MNRFRHRCYDKELLDAPGIPFDAIARNMQELDVINTRLGGHGITTRGVEILVGRERRQEPWRITEIGCGGGDNLRAIARWARARGIAVQLSGIDWNAACIHYAMERKGNEAINFTCSDYRAARFEQAPDIIFSSLFCHHFTDAELVGQLQWMAQHTRRGFFINDLHRHPLAYHSIKWLTKLFSRSALVKNDAPLSVRRGFRKEEWIGLMEAARISTYRIHWKWAFRWLITATHHG</sequence>
<dbReference type="EMBL" id="BAABGY010000001">
    <property type="protein sequence ID" value="GAA4319464.1"/>
    <property type="molecule type" value="Genomic_DNA"/>
</dbReference>
<accession>A0ABP8G8J1</accession>